<dbReference type="EMBL" id="BQNB010012494">
    <property type="protein sequence ID" value="GJT04224.1"/>
    <property type="molecule type" value="Genomic_DNA"/>
</dbReference>
<evidence type="ECO:0000313" key="1">
    <source>
        <dbReference type="EMBL" id="GJT04224.1"/>
    </source>
</evidence>
<evidence type="ECO:0000313" key="2">
    <source>
        <dbReference type="Proteomes" id="UP001151760"/>
    </source>
</evidence>
<dbReference type="Proteomes" id="UP001151760">
    <property type="component" value="Unassembled WGS sequence"/>
</dbReference>
<sequence length="407" mass="46486">MDHDSMDQVVTLWKRCVKAMPTNKIKRTKGRESLIDRPNNQKLLESEDYEILLSTDKNVSNGPEVKAKDALLQHPFIVTNAVELEVLTYHQAKGHQTMRIVEIKRGDDNWLYNTGDGLSRVGLLEVLSHSELSISFEIAIRDIADTFNREVKAVDGTIPATPYHKLTRFLDIGVCIDFVVVSPGIMPHGLSRHKNADIPDDDWFCPKSQKLHLVDLAGRKKTGANGTRKVGVIQEFMNDALDSALDSDDMEDEIDEELDRVLIATFDSDDSYLGELWVLLEFSSVKSKEAFRDNVGVSSWFSEIRQASFDINPDGRIVGIELKVYSIEPHMDFEHSKIVTGWGNITTLMTLMWKLFPLETKYDVHIRQSQIFIENFKIIFRWKSVFGFVLRSPWLTPDLVEDPDEEE</sequence>
<gene>
    <name evidence="1" type="ORF">Tco_0838686</name>
</gene>
<protein>
    <submittedName>
        <fullName evidence="1">Uncharacterized protein</fullName>
    </submittedName>
</protein>
<dbReference type="Gene3D" id="6.10.140.1230">
    <property type="match status" value="1"/>
</dbReference>
<name>A0ABQ5ATH3_9ASTR</name>
<comment type="caution">
    <text evidence="1">The sequence shown here is derived from an EMBL/GenBank/DDBJ whole genome shotgun (WGS) entry which is preliminary data.</text>
</comment>
<accession>A0ABQ5ATH3</accession>
<keyword evidence="2" id="KW-1185">Reference proteome</keyword>
<reference evidence="1" key="2">
    <citation type="submission" date="2022-01" db="EMBL/GenBank/DDBJ databases">
        <authorList>
            <person name="Yamashiro T."/>
            <person name="Shiraishi A."/>
            <person name="Satake H."/>
            <person name="Nakayama K."/>
        </authorList>
    </citation>
    <scope>NUCLEOTIDE SEQUENCE</scope>
</reference>
<proteinExistence type="predicted"/>
<reference evidence="1" key="1">
    <citation type="journal article" date="2022" name="Int. J. Mol. Sci.">
        <title>Draft Genome of Tanacetum Coccineum: Genomic Comparison of Closely Related Tanacetum-Family Plants.</title>
        <authorList>
            <person name="Yamashiro T."/>
            <person name="Shiraishi A."/>
            <person name="Nakayama K."/>
            <person name="Satake H."/>
        </authorList>
    </citation>
    <scope>NUCLEOTIDE SEQUENCE</scope>
</reference>
<organism evidence="1 2">
    <name type="scientific">Tanacetum coccineum</name>
    <dbReference type="NCBI Taxonomy" id="301880"/>
    <lineage>
        <taxon>Eukaryota</taxon>
        <taxon>Viridiplantae</taxon>
        <taxon>Streptophyta</taxon>
        <taxon>Embryophyta</taxon>
        <taxon>Tracheophyta</taxon>
        <taxon>Spermatophyta</taxon>
        <taxon>Magnoliopsida</taxon>
        <taxon>eudicotyledons</taxon>
        <taxon>Gunneridae</taxon>
        <taxon>Pentapetalae</taxon>
        <taxon>asterids</taxon>
        <taxon>campanulids</taxon>
        <taxon>Asterales</taxon>
        <taxon>Asteraceae</taxon>
        <taxon>Asteroideae</taxon>
        <taxon>Anthemideae</taxon>
        <taxon>Anthemidinae</taxon>
        <taxon>Tanacetum</taxon>
    </lineage>
</organism>